<organism evidence="9">
    <name type="scientific">Agromyces sp. G08B096</name>
    <dbReference type="NCBI Taxonomy" id="3156399"/>
    <lineage>
        <taxon>Bacteria</taxon>
        <taxon>Bacillati</taxon>
        <taxon>Actinomycetota</taxon>
        <taxon>Actinomycetes</taxon>
        <taxon>Micrococcales</taxon>
        <taxon>Microbacteriaceae</taxon>
        <taxon>Agromyces</taxon>
    </lineage>
</organism>
<dbReference type="SUPFAM" id="SSF53223">
    <property type="entry name" value="Aminoacid dehydrogenase-like, N-terminal domain"/>
    <property type="match status" value="1"/>
</dbReference>
<keyword evidence="3 5" id="KW-0520">NAD</keyword>
<dbReference type="Gene3D" id="3.40.50.720">
    <property type="entry name" value="NAD(P)-binding Rossmann-like Domain"/>
    <property type="match status" value="1"/>
</dbReference>
<dbReference type="Gene3D" id="3.40.50.10860">
    <property type="entry name" value="Leucine Dehydrogenase, chain A, domain 1"/>
    <property type="match status" value="1"/>
</dbReference>
<evidence type="ECO:0000256" key="3">
    <source>
        <dbReference type="ARBA" id="ARBA00023027"/>
    </source>
</evidence>
<evidence type="ECO:0000256" key="7">
    <source>
        <dbReference type="SAM" id="MobiDB-lite"/>
    </source>
</evidence>
<dbReference type="InterPro" id="IPR006096">
    <property type="entry name" value="Glu/Leu/Phe/Val/Trp_DH_C"/>
</dbReference>
<feature type="domain" description="Glutamate/phenylalanine/leucine/valine/L-tryptophan dehydrogenase C-terminal" evidence="8">
    <location>
        <begin position="173"/>
        <end position="380"/>
    </location>
</feature>
<sequence length="380" mass="38726">MSITHAPASPATTASATPAPAASAPTVVPLPDQAPDHERVLITRGPRSGLTVVVAVHSTVLGQALGGARLWRYPHWTDALADALRLSEAMTLKNAAAGLNRGGGKSVIQVPPGVELDDDLRRAAMLDLGDAVESLGGAYMTAEDVGTSAELMAVVAERTAHVCGLPPEQGGVGEPADATAAGVHAGLVATLEHVTGSRDVAGRHVVVAGLGQVGGRLARRLAAEGARLTVTDVADGKRALADELGAEWVDPADAHRVEADVFAPCGLGGVLTPEVVSELRVRAVVGAANTQLAAREVAGLLRDRGIVWAPDFVVNAGGVVYLDLASTPGVEASELDARIAGIGDVIGRVLRDADASGETTLVAAERLAAARLDRARAERS</sequence>
<dbReference type="GO" id="GO:0016639">
    <property type="term" value="F:oxidoreductase activity, acting on the CH-NH2 group of donors, NAD or NADP as acceptor"/>
    <property type="evidence" value="ECO:0007669"/>
    <property type="project" value="InterPro"/>
</dbReference>
<dbReference type="PANTHER" id="PTHR42722">
    <property type="entry name" value="LEUCINE DEHYDROGENASE"/>
    <property type="match status" value="1"/>
</dbReference>
<feature type="active site" description="Proton donor/acceptor" evidence="4">
    <location>
        <position position="105"/>
    </location>
</feature>
<dbReference type="Pfam" id="PF02812">
    <property type="entry name" value="ELFV_dehydrog_N"/>
    <property type="match status" value="1"/>
</dbReference>
<dbReference type="EMBL" id="CP158374">
    <property type="protein sequence ID" value="XBX83219.1"/>
    <property type="molecule type" value="Genomic_DNA"/>
</dbReference>
<keyword evidence="2 6" id="KW-0560">Oxidoreductase</keyword>
<protein>
    <submittedName>
        <fullName evidence="9">Glu/Leu/Phe/Val dehydrogenase dimerization domain-containing protein</fullName>
    </submittedName>
</protein>
<dbReference type="PRINTS" id="PR00082">
    <property type="entry name" value="GLFDHDRGNASE"/>
</dbReference>
<dbReference type="GO" id="GO:0000166">
    <property type="term" value="F:nucleotide binding"/>
    <property type="evidence" value="ECO:0007669"/>
    <property type="project" value="UniProtKB-KW"/>
</dbReference>
<evidence type="ECO:0000256" key="5">
    <source>
        <dbReference type="PIRSR" id="PIRSR000188-2"/>
    </source>
</evidence>
<dbReference type="SUPFAM" id="SSF51735">
    <property type="entry name" value="NAD(P)-binding Rossmann-fold domains"/>
    <property type="match status" value="1"/>
</dbReference>
<dbReference type="InterPro" id="IPR016211">
    <property type="entry name" value="Glu/Phe/Leu/Val/Trp_DH_bac/arc"/>
</dbReference>
<name>A0AAU7WBY3_9MICO</name>
<keyword evidence="5" id="KW-0547">Nucleotide-binding</keyword>
<dbReference type="InterPro" id="IPR036291">
    <property type="entry name" value="NAD(P)-bd_dom_sf"/>
</dbReference>
<dbReference type="InterPro" id="IPR006097">
    <property type="entry name" value="Glu/Leu/Phe/Val/Trp_DH_dimer"/>
</dbReference>
<evidence type="ECO:0000256" key="4">
    <source>
        <dbReference type="PIRSR" id="PIRSR000188-1"/>
    </source>
</evidence>
<feature type="compositionally biased region" description="Low complexity" evidence="7">
    <location>
        <begin position="1"/>
        <end position="26"/>
    </location>
</feature>
<dbReference type="RefSeq" id="WP_350349223.1">
    <property type="nucleotide sequence ID" value="NZ_CP158374.1"/>
</dbReference>
<dbReference type="Pfam" id="PF00208">
    <property type="entry name" value="ELFV_dehydrog"/>
    <property type="match status" value="1"/>
</dbReference>
<evidence type="ECO:0000256" key="6">
    <source>
        <dbReference type="RuleBase" id="RU004417"/>
    </source>
</evidence>
<evidence type="ECO:0000313" key="9">
    <source>
        <dbReference type="EMBL" id="XBX83219.1"/>
    </source>
</evidence>
<feature type="binding site" evidence="5">
    <location>
        <begin position="209"/>
        <end position="214"/>
    </location>
    <ligand>
        <name>NAD(+)</name>
        <dbReference type="ChEBI" id="CHEBI:57540"/>
    </ligand>
</feature>
<dbReference type="InterPro" id="IPR046346">
    <property type="entry name" value="Aminoacid_DH-like_N_sf"/>
</dbReference>
<dbReference type="CDD" id="cd01075">
    <property type="entry name" value="NAD_bind_Leu_Phe_Val_DH"/>
    <property type="match status" value="1"/>
</dbReference>
<dbReference type="InterPro" id="IPR006095">
    <property type="entry name" value="Glu/Leu/Phe/Val/Trp_DH"/>
</dbReference>
<dbReference type="PIRSF" id="PIRSF000188">
    <property type="entry name" value="Phe_leu_dh"/>
    <property type="match status" value="1"/>
</dbReference>
<evidence type="ECO:0000256" key="2">
    <source>
        <dbReference type="ARBA" id="ARBA00023002"/>
    </source>
</evidence>
<dbReference type="AlphaFoldDB" id="A0AAU7WBY3"/>
<feature type="region of interest" description="Disordered" evidence="7">
    <location>
        <begin position="1"/>
        <end position="32"/>
    </location>
</feature>
<dbReference type="SMART" id="SM00839">
    <property type="entry name" value="ELFV_dehydrog"/>
    <property type="match status" value="1"/>
</dbReference>
<proteinExistence type="inferred from homology"/>
<dbReference type="PANTHER" id="PTHR42722:SF1">
    <property type="entry name" value="VALINE DEHYDROGENASE"/>
    <property type="match status" value="1"/>
</dbReference>
<evidence type="ECO:0000256" key="1">
    <source>
        <dbReference type="ARBA" id="ARBA00006382"/>
    </source>
</evidence>
<dbReference type="GO" id="GO:0006520">
    <property type="term" value="P:amino acid metabolic process"/>
    <property type="evidence" value="ECO:0007669"/>
    <property type="project" value="InterPro"/>
</dbReference>
<accession>A0AAU7WBY3</accession>
<comment type="similarity">
    <text evidence="1 6">Belongs to the Glu/Leu/Phe/Val dehydrogenases family.</text>
</comment>
<gene>
    <name evidence="9" type="ORF">ABIQ69_04670</name>
</gene>
<evidence type="ECO:0000259" key="8">
    <source>
        <dbReference type="SMART" id="SM00839"/>
    </source>
</evidence>
<reference evidence="9" key="1">
    <citation type="submission" date="2024-05" db="EMBL/GenBank/DDBJ databases">
        <authorList>
            <person name="Yu L."/>
        </authorList>
    </citation>
    <scope>NUCLEOTIDE SEQUENCE</scope>
    <source>
        <strain evidence="9">G08B096</strain>
    </source>
</reference>